<comment type="caution">
    <text evidence="2">The sequence shown here is derived from an EMBL/GenBank/DDBJ whole genome shotgun (WGS) entry which is preliminary data.</text>
</comment>
<dbReference type="AlphaFoldDB" id="A0A2C6KVU5"/>
<proteinExistence type="predicted"/>
<evidence type="ECO:0000313" key="3">
    <source>
        <dbReference type="Proteomes" id="UP000221165"/>
    </source>
</evidence>
<dbReference type="EMBL" id="MIGC01003010">
    <property type="protein sequence ID" value="PHJ20133.1"/>
    <property type="molecule type" value="Genomic_DNA"/>
</dbReference>
<sequence>SKHHPVSSSSSTVTGALGGGGGLASASSSSASGSAPNQQQEEVEAVWSLLLQFVQLAVGQPRQPITPLWLVGILLALDRVKPAKETTVS</sequence>
<dbReference type="Proteomes" id="UP000221165">
    <property type="component" value="Unassembled WGS sequence"/>
</dbReference>
<feature type="non-terminal residue" evidence="2">
    <location>
        <position position="89"/>
    </location>
</feature>
<organism evidence="2 3">
    <name type="scientific">Cystoisospora suis</name>
    <dbReference type="NCBI Taxonomy" id="483139"/>
    <lineage>
        <taxon>Eukaryota</taxon>
        <taxon>Sar</taxon>
        <taxon>Alveolata</taxon>
        <taxon>Apicomplexa</taxon>
        <taxon>Conoidasida</taxon>
        <taxon>Coccidia</taxon>
        <taxon>Eucoccidiorida</taxon>
        <taxon>Eimeriorina</taxon>
        <taxon>Sarcocystidae</taxon>
        <taxon>Cystoisospora</taxon>
    </lineage>
</organism>
<accession>A0A2C6KVU5</accession>
<dbReference type="GeneID" id="94429413"/>
<feature type="compositionally biased region" description="Low complexity" evidence="1">
    <location>
        <begin position="24"/>
        <end position="35"/>
    </location>
</feature>
<feature type="non-terminal residue" evidence="2">
    <location>
        <position position="1"/>
    </location>
</feature>
<feature type="compositionally biased region" description="Low complexity" evidence="1">
    <location>
        <begin position="1"/>
        <end position="15"/>
    </location>
</feature>
<evidence type="ECO:0000313" key="2">
    <source>
        <dbReference type="EMBL" id="PHJ20133.1"/>
    </source>
</evidence>
<gene>
    <name evidence="2" type="ORF">CSUI_006037</name>
</gene>
<feature type="region of interest" description="Disordered" evidence="1">
    <location>
        <begin position="1"/>
        <end position="39"/>
    </location>
</feature>
<dbReference type="VEuPathDB" id="ToxoDB:CSUI_006037"/>
<name>A0A2C6KVU5_9APIC</name>
<protein>
    <submittedName>
        <fullName evidence="2">N-terminal domain-containing protein</fullName>
    </submittedName>
</protein>
<evidence type="ECO:0000256" key="1">
    <source>
        <dbReference type="SAM" id="MobiDB-lite"/>
    </source>
</evidence>
<dbReference type="RefSeq" id="XP_067921824.1">
    <property type="nucleotide sequence ID" value="XM_068066202.1"/>
</dbReference>
<reference evidence="2 3" key="1">
    <citation type="journal article" date="2017" name="Int. J. Parasitol.">
        <title>The genome of the protozoan parasite Cystoisospora suis and a reverse vaccinology approach to identify vaccine candidates.</title>
        <authorList>
            <person name="Palmieri N."/>
            <person name="Shrestha A."/>
            <person name="Ruttkowski B."/>
            <person name="Beck T."/>
            <person name="Vogl C."/>
            <person name="Tomley F."/>
            <person name="Blake D.P."/>
            <person name="Joachim A."/>
        </authorList>
    </citation>
    <scope>NUCLEOTIDE SEQUENCE [LARGE SCALE GENOMIC DNA]</scope>
    <source>
        <strain evidence="2 3">Wien I</strain>
    </source>
</reference>
<keyword evidence="3" id="KW-1185">Reference proteome</keyword>